<dbReference type="GO" id="GO:0005814">
    <property type="term" value="C:centriole"/>
    <property type="evidence" value="ECO:0007669"/>
    <property type="project" value="TreeGrafter"/>
</dbReference>
<dbReference type="EMBL" id="CP037423">
    <property type="protein sequence ID" value="QDV40318.1"/>
    <property type="molecule type" value="Genomic_DNA"/>
</dbReference>
<keyword evidence="4" id="KW-1185">Reference proteome</keyword>
<dbReference type="GO" id="GO:0019894">
    <property type="term" value="F:kinesin binding"/>
    <property type="evidence" value="ECO:0007669"/>
    <property type="project" value="TreeGrafter"/>
</dbReference>
<keyword evidence="1" id="KW-0802">TPR repeat</keyword>
<dbReference type="Proteomes" id="UP000319004">
    <property type="component" value="Chromosome"/>
</dbReference>
<accession>A0A518HHK0</accession>
<dbReference type="Pfam" id="PF14559">
    <property type="entry name" value="TPR_19"/>
    <property type="match status" value="1"/>
</dbReference>
<dbReference type="AlphaFoldDB" id="A0A518HHK0"/>
<dbReference type="KEGG" id="snep:Enr13x_01240"/>
<dbReference type="RefSeq" id="WP_197455678.1">
    <property type="nucleotide sequence ID" value="NZ_CP037423.1"/>
</dbReference>
<dbReference type="SMART" id="SM00028">
    <property type="entry name" value="TPR"/>
    <property type="match status" value="3"/>
</dbReference>
<gene>
    <name evidence="3" type="ORF">Enr13x_01240</name>
</gene>
<feature type="compositionally biased region" description="Pro residues" evidence="2">
    <location>
        <begin position="241"/>
        <end position="251"/>
    </location>
</feature>
<dbReference type="PANTHER" id="PTHR44117">
    <property type="entry name" value="INTRAFLAGELLAR TRANSPORT PROTEIN 88 HOMOLOG"/>
    <property type="match status" value="1"/>
</dbReference>
<sequence>MFFVCLLPVGCSSLQSKNRSVVKVQTKRDTERANRLTYAGIRSLQKQHLDKAAKQFREAVEADETYGPAHNNLGLMHYEQGNLYQAVMAFEQARDYLPGDPAVVYNLALALEAAGRTGEAIELYYTANAMDRANPLYLGNLVRLRVRLGEHDDVLVQQLQDLALIETRPDWRRWADTQLALSQNDVLDRGPGTPDLEAMVDRKTEADSGALRTKIIDLTPVMPASAEEPIAEPFGFDDLPDAPPHTDPPNDPYGNDPTMDLTPPSPPAVDASTLEESYVEDLTDKP</sequence>
<dbReference type="Gene3D" id="1.25.40.10">
    <property type="entry name" value="Tetratricopeptide repeat domain"/>
    <property type="match status" value="1"/>
</dbReference>
<dbReference type="PANTHER" id="PTHR44117:SF1">
    <property type="entry name" value="INTRAFLAGELLAR TRANSPORT PROTEIN 88 HOMOLOG"/>
    <property type="match status" value="1"/>
</dbReference>
<protein>
    <submittedName>
        <fullName evidence="3">Tetratricopeptide repeat protein</fullName>
    </submittedName>
</protein>
<organism evidence="3 4">
    <name type="scientific">Stieleria neptunia</name>
    <dbReference type="NCBI Taxonomy" id="2527979"/>
    <lineage>
        <taxon>Bacteria</taxon>
        <taxon>Pseudomonadati</taxon>
        <taxon>Planctomycetota</taxon>
        <taxon>Planctomycetia</taxon>
        <taxon>Pirellulales</taxon>
        <taxon>Pirellulaceae</taxon>
        <taxon>Stieleria</taxon>
    </lineage>
</organism>
<dbReference type="SUPFAM" id="SSF48452">
    <property type="entry name" value="TPR-like"/>
    <property type="match status" value="1"/>
</dbReference>
<dbReference type="InterPro" id="IPR019734">
    <property type="entry name" value="TPR_rpt"/>
</dbReference>
<proteinExistence type="predicted"/>
<evidence type="ECO:0000256" key="2">
    <source>
        <dbReference type="SAM" id="MobiDB-lite"/>
    </source>
</evidence>
<reference evidence="3 4" key="1">
    <citation type="submission" date="2019-03" db="EMBL/GenBank/DDBJ databases">
        <title>Deep-cultivation of Planctomycetes and their phenomic and genomic characterization uncovers novel biology.</title>
        <authorList>
            <person name="Wiegand S."/>
            <person name="Jogler M."/>
            <person name="Boedeker C."/>
            <person name="Pinto D."/>
            <person name="Vollmers J."/>
            <person name="Rivas-Marin E."/>
            <person name="Kohn T."/>
            <person name="Peeters S.H."/>
            <person name="Heuer A."/>
            <person name="Rast P."/>
            <person name="Oberbeckmann S."/>
            <person name="Bunk B."/>
            <person name="Jeske O."/>
            <person name="Meyerdierks A."/>
            <person name="Storesund J.E."/>
            <person name="Kallscheuer N."/>
            <person name="Luecker S."/>
            <person name="Lage O.M."/>
            <person name="Pohl T."/>
            <person name="Merkel B.J."/>
            <person name="Hornburger P."/>
            <person name="Mueller R.-W."/>
            <person name="Bruemmer F."/>
            <person name="Labrenz M."/>
            <person name="Spormann A.M."/>
            <person name="Op den Camp H."/>
            <person name="Overmann J."/>
            <person name="Amann R."/>
            <person name="Jetten M.S.M."/>
            <person name="Mascher T."/>
            <person name="Medema M.H."/>
            <person name="Devos D.P."/>
            <person name="Kaster A.-K."/>
            <person name="Ovreas L."/>
            <person name="Rohde M."/>
            <person name="Galperin M.Y."/>
            <person name="Jogler C."/>
        </authorList>
    </citation>
    <scope>NUCLEOTIDE SEQUENCE [LARGE SCALE GENOMIC DNA]</scope>
    <source>
        <strain evidence="3 4">Enr13</strain>
    </source>
</reference>
<evidence type="ECO:0000313" key="4">
    <source>
        <dbReference type="Proteomes" id="UP000319004"/>
    </source>
</evidence>
<evidence type="ECO:0000256" key="1">
    <source>
        <dbReference type="PROSITE-ProRule" id="PRU00339"/>
    </source>
</evidence>
<dbReference type="PROSITE" id="PS50005">
    <property type="entry name" value="TPR"/>
    <property type="match status" value="1"/>
</dbReference>
<feature type="region of interest" description="Disordered" evidence="2">
    <location>
        <begin position="231"/>
        <end position="286"/>
    </location>
</feature>
<evidence type="ECO:0000313" key="3">
    <source>
        <dbReference type="EMBL" id="QDV40318.1"/>
    </source>
</evidence>
<feature type="compositionally biased region" description="Acidic residues" evidence="2">
    <location>
        <begin position="277"/>
        <end position="286"/>
    </location>
</feature>
<dbReference type="InterPro" id="IPR011990">
    <property type="entry name" value="TPR-like_helical_dom_sf"/>
</dbReference>
<name>A0A518HHK0_9BACT</name>
<feature type="repeat" description="TPR" evidence="1">
    <location>
        <begin position="67"/>
        <end position="100"/>
    </location>
</feature>